<feature type="domain" description="26S proteasome regulatory subunit RPN2 C-terminal" evidence="6">
    <location>
        <begin position="805"/>
        <end position="994"/>
    </location>
</feature>
<sequence>MAAAAVMPSSAAGLLTLLDDENDELKHYALVHLNKVVHEFWFQIASYIGSVEALYEDDEFKDRELAALIASKVFYHLGELDSALTYALGAGTHFNVDEQSEYVQTLIARCLDQYFELRVRQVEGKEAVDIDPRLVAVVERMLDRCCAHGQFEQAVGVALEGRRLDRLQALVAAAPDQPALLGYALRVCQRLVVNKDFRQQVLRLLIRLYEECEQPDYVVICQCLMFLDDAPEVAKILNKLLSSGREDDVLLAYQIAFDLVDNELQSFIIKVQEQLPKLPEPPAAEPPAAAAPAAAADGAADAADAMDTDAAAPAAAAADANGGPAPAAAAAVPEMAPEMVEKLSKLRDILSGKTPIGLNLEFLYHNNKADLQILKNIKGAVDARVSVAHSATILANALMHTGTSIDTFLRENLEWLSRATNWAKFSATAGLGVIHRGQLQQGKALMAPYLPRDGHTGSPYSEGGALYALGLITANHGAGTQPFLTESLRASGNPIIQHGACLGLGLAALGTNDEEVFEDLKNVLYTDDAVAGEAAGIAMGLLCCGSGSDKAQEMLAYAHDTQHEKIIRGLAMGLALISYGIEEAADTLVEQMAREQDPILRYGAMYVIGLAYRGTGNNAAVQKLLHYAVSDVADDVRRAAVLCLGFVLMGAPEQCPKIVALLAESFNPHVRYGAAMAVGLACAGTGLREAVSLLEAMLGDGTDFVRQGACIALALVLAQQPEAVVEPFRKRLTKSITDKHEEVMARMGSIMAAGILDAGGRNASVALRSGSGYFRRTSVVGLAVFTGYWYWYPLSYFLSLSLAPTAVIGLDSQLRAPKLELVCNARPSLFAYPPPVTTETSKEVAKVEKAVLSTTAKARERQKKKDAEKQKEEAAGKAAGMDVDEPAKPPAAAADATAAAAAAGDSSSGPKEGDGAAAAGGAAGDDKAADAAGKDKEKEKEPASFTVTAPCRVVPHQVKHMALPAGSRWVPVKRGAPLSGILVLRDLTPGEPVEYASSGTTGGPAAPGAAAAAGAGAAGQQQQQQEPEAAPPAPFEFAP</sequence>
<dbReference type="PANTHER" id="PTHR10943">
    <property type="entry name" value="26S PROTEASOME NON-ATPASE REGULATORY SUBUNIT"/>
    <property type="match status" value="1"/>
</dbReference>
<protein>
    <recommendedName>
        <fullName evidence="4">26S proteasome non-ATPase regulatory subunit 1 homolog</fullName>
    </recommendedName>
</protein>
<evidence type="ECO:0000313" key="9">
    <source>
        <dbReference type="Proteomes" id="UP001244341"/>
    </source>
</evidence>
<gene>
    <name evidence="8" type="ORF">OEZ85_008919</name>
</gene>
<organism evidence="8 9">
    <name type="scientific">Tetradesmus obliquus</name>
    <name type="common">Green alga</name>
    <name type="synonym">Acutodesmus obliquus</name>
    <dbReference type="NCBI Taxonomy" id="3088"/>
    <lineage>
        <taxon>Eukaryota</taxon>
        <taxon>Viridiplantae</taxon>
        <taxon>Chlorophyta</taxon>
        <taxon>core chlorophytes</taxon>
        <taxon>Chlorophyceae</taxon>
        <taxon>CS clade</taxon>
        <taxon>Sphaeropleales</taxon>
        <taxon>Scenedesmaceae</taxon>
        <taxon>Tetradesmus</taxon>
    </lineage>
</organism>
<keyword evidence="9" id="KW-1185">Reference proteome</keyword>
<dbReference type="InterPro" id="IPR040623">
    <property type="entry name" value="RPN2_C"/>
</dbReference>
<dbReference type="Gene3D" id="1.25.10.10">
    <property type="entry name" value="Leucine-rich Repeat Variant"/>
    <property type="match status" value="1"/>
</dbReference>
<feature type="compositionally biased region" description="Pro residues" evidence="5">
    <location>
        <begin position="1029"/>
        <end position="1039"/>
    </location>
</feature>
<evidence type="ECO:0000256" key="4">
    <source>
        <dbReference type="PIRNR" id="PIRNR015947"/>
    </source>
</evidence>
<dbReference type="SUPFAM" id="SSF48371">
    <property type="entry name" value="ARM repeat"/>
    <property type="match status" value="1"/>
</dbReference>
<dbReference type="Proteomes" id="UP001244341">
    <property type="component" value="Chromosome 1b"/>
</dbReference>
<feature type="compositionally biased region" description="Low complexity" evidence="5">
    <location>
        <begin position="1003"/>
        <end position="1028"/>
    </location>
</feature>
<dbReference type="Pfam" id="PF13646">
    <property type="entry name" value="HEAT_2"/>
    <property type="match status" value="1"/>
</dbReference>
<dbReference type="PANTHER" id="PTHR10943:SF2">
    <property type="entry name" value="26S PROTEASOME NON-ATPASE REGULATORY SUBUNIT 1"/>
    <property type="match status" value="1"/>
</dbReference>
<accession>A0ABY8TK91</accession>
<dbReference type="InterPro" id="IPR048570">
    <property type="entry name" value="PSMD1_RPN2_N"/>
</dbReference>
<dbReference type="InterPro" id="IPR016024">
    <property type="entry name" value="ARM-type_fold"/>
</dbReference>
<proteinExistence type="inferred from homology"/>
<comment type="function">
    <text evidence="4">Acts as a regulatory subunit of the 26S proteasome which is involved in the ATP-dependent degradation of ubiquitinated proteins.</text>
</comment>
<evidence type="ECO:0000256" key="5">
    <source>
        <dbReference type="SAM" id="MobiDB-lite"/>
    </source>
</evidence>
<evidence type="ECO:0000256" key="1">
    <source>
        <dbReference type="ARBA" id="ARBA00006308"/>
    </source>
</evidence>
<dbReference type="EMBL" id="CP126208">
    <property type="protein sequence ID" value="WIA09523.1"/>
    <property type="molecule type" value="Genomic_DNA"/>
</dbReference>
<dbReference type="InterPro" id="IPR016642">
    <property type="entry name" value="26S_Psome_Rpn2"/>
</dbReference>
<dbReference type="PIRSF" id="PIRSF015947">
    <property type="entry name" value="26S_Psome_Rpn2"/>
    <property type="match status" value="1"/>
</dbReference>
<evidence type="ECO:0000256" key="2">
    <source>
        <dbReference type="ARBA" id="ARBA00022737"/>
    </source>
</evidence>
<evidence type="ECO:0000259" key="6">
    <source>
        <dbReference type="Pfam" id="PF18004"/>
    </source>
</evidence>
<reference evidence="8 9" key="1">
    <citation type="submission" date="2023-05" db="EMBL/GenBank/DDBJ databases">
        <title>A 100% complete, gapless, phased diploid assembly of the Scenedesmus obliquus UTEX 3031 genome.</title>
        <authorList>
            <person name="Biondi T.C."/>
            <person name="Hanschen E.R."/>
            <person name="Kwon T."/>
            <person name="Eng W."/>
            <person name="Kruse C.P.S."/>
            <person name="Koehler S.I."/>
            <person name="Kunde Y."/>
            <person name="Gleasner C.D."/>
            <person name="You Mak K.T."/>
            <person name="Polle J."/>
            <person name="Hovde B.T."/>
            <person name="Starkenburg S.R."/>
        </authorList>
    </citation>
    <scope>NUCLEOTIDE SEQUENCE [LARGE SCALE GENOMIC DNA]</scope>
    <source>
        <strain evidence="8 9">DOE0152z</strain>
    </source>
</reference>
<feature type="compositionally biased region" description="Basic and acidic residues" evidence="5">
    <location>
        <begin position="924"/>
        <end position="942"/>
    </location>
</feature>
<comment type="subunit">
    <text evidence="4">Component of the 19S regulatory particle (RP/PA700) base subcomplex of the 26S proteasome. The 26S proteasome is composed of a core protease (CP), known as the 20S proteasome, capped at one or both ends by the 19S regulatory particle (RP/PA700).</text>
</comment>
<dbReference type="InterPro" id="IPR002015">
    <property type="entry name" value="Proteasome/cyclosome_rpt"/>
</dbReference>
<evidence type="ECO:0000259" key="7">
    <source>
        <dbReference type="Pfam" id="PF21505"/>
    </source>
</evidence>
<feature type="compositionally biased region" description="Low complexity" evidence="5">
    <location>
        <begin position="890"/>
        <end position="903"/>
    </location>
</feature>
<feature type="compositionally biased region" description="Basic and acidic residues" evidence="5">
    <location>
        <begin position="857"/>
        <end position="875"/>
    </location>
</feature>
<evidence type="ECO:0000313" key="8">
    <source>
        <dbReference type="EMBL" id="WIA09523.1"/>
    </source>
</evidence>
<keyword evidence="2" id="KW-0677">Repeat</keyword>
<dbReference type="Pfam" id="PF18004">
    <property type="entry name" value="RPN2_C"/>
    <property type="match status" value="1"/>
</dbReference>
<comment type="similarity">
    <text evidence="1 4">Belongs to the proteasome subunit S1 family.</text>
</comment>
<keyword evidence="3 4" id="KW-0647">Proteasome</keyword>
<feature type="region of interest" description="Disordered" evidence="5">
    <location>
        <begin position="994"/>
        <end position="1039"/>
    </location>
</feature>
<dbReference type="Pfam" id="PF01851">
    <property type="entry name" value="PC_rep"/>
    <property type="match status" value="2"/>
</dbReference>
<feature type="domain" description="26S proteasome non-ATPase regulatory subunit 1/RPN2 N-terminal" evidence="7">
    <location>
        <begin position="10"/>
        <end position="277"/>
    </location>
</feature>
<evidence type="ECO:0000256" key="3">
    <source>
        <dbReference type="ARBA" id="ARBA00022942"/>
    </source>
</evidence>
<feature type="region of interest" description="Disordered" evidence="5">
    <location>
        <begin position="855"/>
        <end position="948"/>
    </location>
</feature>
<name>A0ABY8TK91_TETOB</name>
<dbReference type="Pfam" id="PF21505">
    <property type="entry name" value="RPN2_N"/>
    <property type="match status" value="1"/>
</dbReference>
<dbReference type="InterPro" id="IPR011989">
    <property type="entry name" value="ARM-like"/>
</dbReference>